<comment type="subcellular location">
    <subcellularLocation>
        <location evidence="3">Membrane</location>
        <topology evidence="3">Multi-pass membrane protein</topology>
    </subcellularLocation>
</comment>
<keyword evidence="8" id="KW-0816">Tricarboxylic acid cycle</keyword>
<evidence type="ECO:0000256" key="5">
    <source>
        <dbReference type="ARBA" id="ARBA00011558"/>
    </source>
</evidence>
<dbReference type="SUPFAM" id="SSF81343">
    <property type="entry name" value="Fumarate reductase respiratory complex transmembrane subunits"/>
    <property type="match status" value="1"/>
</dbReference>
<keyword evidence="7" id="KW-0813">Transport</keyword>
<name>A0A9Y2P7N9_9RHOB</name>
<evidence type="ECO:0000256" key="8">
    <source>
        <dbReference type="ARBA" id="ARBA00022532"/>
    </source>
</evidence>
<comment type="subunit">
    <text evidence="5">Part of an enzyme complex containing four subunits: a flavoprotein, an iron-sulfur protein, plus two membrane-anchoring proteins, SdhC and SdhD.</text>
</comment>
<organism evidence="17 18">
    <name type="scientific">Parasedimentitalea psychrophila</name>
    <dbReference type="NCBI Taxonomy" id="2997337"/>
    <lineage>
        <taxon>Bacteria</taxon>
        <taxon>Pseudomonadati</taxon>
        <taxon>Pseudomonadota</taxon>
        <taxon>Alphaproteobacteria</taxon>
        <taxon>Rhodobacterales</taxon>
        <taxon>Paracoccaceae</taxon>
        <taxon>Parasedimentitalea</taxon>
    </lineage>
</organism>
<keyword evidence="9" id="KW-0349">Heme</keyword>
<keyword evidence="15 16" id="KW-0472">Membrane</keyword>
<keyword evidence="13 16" id="KW-1133">Transmembrane helix</keyword>
<keyword evidence="18" id="KW-1185">Reference proteome</keyword>
<evidence type="ECO:0000256" key="14">
    <source>
        <dbReference type="ARBA" id="ARBA00023004"/>
    </source>
</evidence>
<dbReference type="InterPro" id="IPR034804">
    <property type="entry name" value="SQR/QFR_C/D"/>
</dbReference>
<evidence type="ECO:0000313" key="18">
    <source>
        <dbReference type="Proteomes" id="UP001238334"/>
    </source>
</evidence>
<dbReference type="GO" id="GO:0046872">
    <property type="term" value="F:metal ion binding"/>
    <property type="evidence" value="ECO:0007669"/>
    <property type="project" value="UniProtKB-KW"/>
</dbReference>
<dbReference type="GO" id="GO:0006099">
    <property type="term" value="P:tricarboxylic acid cycle"/>
    <property type="evidence" value="ECO:0007669"/>
    <property type="project" value="UniProtKB-KW"/>
</dbReference>
<dbReference type="KEGG" id="ppso:QPJ95_04670"/>
<evidence type="ECO:0000256" key="10">
    <source>
        <dbReference type="ARBA" id="ARBA00022692"/>
    </source>
</evidence>
<evidence type="ECO:0000256" key="11">
    <source>
        <dbReference type="ARBA" id="ARBA00022723"/>
    </source>
</evidence>
<dbReference type="InterPro" id="IPR000701">
    <property type="entry name" value="SuccDH_FuR_B_TM-su"/>
</dbReference>
<feature type="transmembrane region" description="Helical" evidence="16">
    <location>
        <begin position="24"/>
        <end position="44"/>
    </location>
</feature>
<dbReference type="Gene3D" id="1.20.1300.10">
    <property type="entry name" value="Fumarate reductase/succinate dehydrogenase, transmembrane subunit"/>
    <property type="match status" value="1"/>
</dbReference>
<dbReference type="GO" id="GO:0020037">
    <property type="term" value="F:heme binding"/>
    <property type="evidence" value="ECO:0007669"/>
    <property type="project" value="InterPro"/>
</dbReference>
<keyword evidence="11" id="KW-0479">Metal-binding</keyword>
<evidence type="ECO:0000256" key="1">
    <source>
        <dbReference type="ARBA" id="ARBA00001971"/>
    </source>
</evidence>
<evidence type="ECO:0000256" key="9">
    <source>
        <dbReference type="ARBA" id="ARBA00022617"/>
    </source>
</evidence>
<dbReference type="RefSeq" id="WP_270918485.1">
    <property type="nucleotide sequence ID" value="NZ_CP127247.1"/>
</dbReference>
<dbReference type="NCBIfam" id="TIGR02968">
    <property type="entry name" value="succ_dehyd_anc"/>
    <property type="match status" value="1"/>
</dbReference>
<keyword evidence="14" id="KW-0408">Iron</keyword>
<dbReference type="Pfam" id="PF01127">
    <property type="entry name" value="Sdh_cyt"/>
    <property type="match status" value="1"/>
</dbReference>
<comment type="function">
    <text evidence="2">Membrane-anchoring subunit of succinate dehydrogenase (SDH).</text>
</comment>
<keyword evidence="12" id="KW-0249">Electron transport</keyword>
<protein>
    <recommendedName>
        <fullName evidence="6">Succinate dehydrogenase hydrophobic membrane anchor subunit</fullName>
    </recommendedName>
</protein>
<evidence type="ECO:0000256" key="16">
    <source>
        <dbReference type="SAM" id="Phobius"/>
    </source>
</evidence>
<reference evidence="17 18" key="1">
    <citation type="submission" date="2023-06" db="EMBL/GenBank/DDBJ databases">
        <title>Parasedimentitalea psychrophila sp. nov., a psychrophilic bacterium isolated from deep-sea sediment.</title>
        <authorList>
            <person name="Li A."/>
        </authorList>
    </citation>
    <scope>NUCLEOTIDE SEQUENCE [LARGE SCALE GENOMIC DNA]</scope>
    <source>
        <strain evidence="17 18">QS115</strain>
    </source>
</reference>
<dbReference type="CDD" id="cd03495">
    <property type="entry name" value="SQR_TypeC_SdhD_like"/>
    <property type="match status" value="1"/>
</dbReference>
<proteinExistence type="predicted"/>
<evidence type="ECO:0000256" key="12">
    <source>
        <dbReference type="ARBA" id="ARBA00022982"/>
    </source>
</evidence>
<dbReference type="Proteomes" id="UP001238334">
    <property type="component" value="Chromosome"/>
</dbReference>
<feature type="transmembrane region" description="Helical" evidence="16">
    <location>
        <begin position="98"/>
        <end position="119"/>
    </location>
</feature>
<evidence type="ECO:0000256" key="3">
    <source>
        <dbReference type="ARBA" id="ARBA00004141"/>
    </source>
</evidence>
<feature type="transmembrane region" description="Helical" evidence="16">
    <location>
        <begin position="56"/>
        <end position="77"/>
    </location>
</feature>
<dbReference type="GO" id="GO:0016020">
    <property type="term" value="C:membrane"/>
    <property type="evidence" value="ECO:0007669"/>
    <property type="project" value="UniProtKB-SubCell"/>
</dbReference>
<sequence>MRYLTARKRAEGNGASGTGTAHHWYMQVSAVALAFMVPTLLYILGSAIGGSHEEVLATFARPFPALLTGMTLFVAVLHFNKGAQMMIEDYARGSMRRALIMLVIGLSYATIATGLFALAKIAL</sequence>
<keyword evidence="10 16" id="KW-0812">Transmembrane</keyword>
<evidence type="ECO:0000256" key="13">
    <source>
        <dbReference type="ARBA" id="ARBA00022989"/>
    </source>
</evidence>
<evidence type="ECO:0000256" key="6">
    <source>
        <dbReference type="ARBA" id="ARBA00019425"/>
    </source>
</evidence>
<evidence type="ECO:0000313" key="17">
    <source>
        <dbReference type="EMBL" id="WIY26223.1"/>
    </source>
</evidence>
<evidence type="ECO:0000256" key="4">
    <source>
        <dbReference type="ARBA" id="ARBA00005163"/>
    </source>
</evidence>
<dbReference type="EMBL" id="CP127247">
    <property type="protein sequence ID" value="WIY26223.1"/>
    <property type="molecule type" value="Genomic_DNA"/>
</dbReference>
<evidence type="ECO:0000256" key="15">
    <source>
        <dbReference type="ARBA" id="ARBA00023136"/>
    </source>
</evidence>
<accession>A0A9Y2P7N9</accession>
<gene>
    <name evidence="17" type="primary">sdhD</name>
    <name evidence="17" type="ORF">QPJ95_04670</name>
</gene>
<comment type="pathway">
    <text evidence="4">Carbohydrate metabolism; tricarboxylic acid cycle.</text>
</comment>
<comment type="cofactor">
    <cofactor evidence="1">
        <name>heme</name>
        <dbReference type="ChEBI" id="CHEBI:30413"/>
    </cofactor>
</comment>
<evidence type="ECO:0000256" key="7">
    <source>
        <dbReference type="ARBA" id="ARBA00022448"/>
    </source>
</evidence>
<dbReference type="InterPro" id="IPR014312">
    <property type="entry name" value="Succ_DH_anchor"/>
</dbReference>
<evidence type="ECO:0000256" key="2">
    <source>
        <dbReference type="ARBA" id="ARBA00004050"/>
    </source>
</evidence>
<dbReference type="AlphaFoldDB" id="A0A9Y2P7N9"/>